<organism evidence="1 2">
    <name type="scientific">Candidatus Erysipelatoclostridium merdavium</name>
    <dbReference type="NCBI Taxonomy" id="2838566"/>
    <lineage>
        <taxon>Bacteria</taxon>
        <taxon>Bacillati</taxon>
        <taxon>Bacillota</taxon>
        <taxon>Erysipelotrichia</taxon>
        <taxon>Erysipelotrichales</taxon>
        <taxon>Erysipelotrichales incertae sedis</taxon>
    </lineage>
</organism>
<protein>
    <submittedName>
        <fullName evidence="1">Uncharacterized protein</fullName>
    </submittedName>
</protein>
<accession>A0A9D1XKZ8</accession>
<name>A0A9D1XKZ8_9FIRM</name>
<gene>
    <name evidence="1" type="ORF">H9980_04235</name>
</gene>
<evidence type="ECO:0000313" key="1">
    <source>
        <dbReference type="EMBL" id="HIX81165.1"/>
    </source>
</evidence>
<dbReference type="EMBL" id="DXET01000097">
    <property type="protein sequence ID" value="HIX81165.1"/>
    <property type="molecule type" value="Genomic_DNA"/>
</dbReference>
<dbReference type="Proteomes" id="UP000886724">
    <property type="component" value="Unassembled WGS sequence"/>
</dbReference>
<dbReference type="AlphaFoldDB" id="A0A9D1XKZ8"/>
<evidence type="ECO:0000313" key="2">
    <source>
        <dbReference type="Proteomes" id="UP000886724"/>
    </source>
</evidence>
<sequence length="77" mass="9207">MSEIKDIYGKMDKAHQKLMEDNQTHIENMLDYAIMELVEIAKNNDIFLVDNLNLCNTYEEVFECLKHRSQKRIDRSK</sequence>
<reference evidence="1" key="2">
    <citation type="submission" date="2021-04" db="EMBL/GenBank/DDBJ databases">
        <authorList>
            <person name="Gilroy R."/>
        </authorList>
    </citation>
    <scope>NUCLEOTIDE SEQUENCE</scope>
    <source>
        <strain evidence="1">ChiGjej1B1-14440</strain>
    </source>
</reference>
<reference evidence="1" key="1">
    <citation type="journal article" date="2021" name="PeerJ">
        <title>Extensive microbial diversity within the chicken gut microbiome revealed by metagenomics and culture.</title>
        <authorList>
            <person name="Gilroy R."/>
            <person name="Ravi A."/>
            <person name="Getino M."/>
            <person name="Pursley I."/>
            <person name="Horton D.L."/>
            <person name="Alikhan N.F."/>
            <person name="Baker D."/>
            <person name="Gharbi K."/>
            <person name="Hall N."/>
            <person name="Watson M."/>
            <person name="Adriaenssens E.M."/>
            <person name="Foster-Nyarko E."/>
            <person name="Jarju S."/>
            <person name="Secka A."/>
            <person name="Antonio M."/>
            <person name="Oren A."/>
            <person name="Chaudhuri R.R."/>
            <person name="La Ragione R."/>
            <person name="Hildebrand F."/>
            <person name="Pallen M.J."/>
        </authorList>
    </citation>
    <scope>NUCLEOTIDE SEQUENCE</scope>
    <source>
        <strain evidence="1">ChiGjej1B1-14440</strain>
    </source>
</reference>
<comment type="caution">
    <text evidence="1">The sequence shown here is derived from an EMBL/GenBank/DDBJ whole genome shotgun (WGS) entry which is preliminary data.</text>
</comment>
<proteinExistence type="predicted"/>